<accession>A0A1X3FPS3</accession>
<evidence type="ECO:0000313" key="2">
    <source>
        <dbReference type="Proteomes" id="UP000193553"/>
    </source>
</evidence>
<comment type="caution">
    <text evidence="1">The sequence shown here is derived from an EMBL/GenBank/DDBJ whole genome shotgun (WGS) entry which is preliminary data.</text>
</comment>
<proteinExistence type="predicted"/>
<dbReference type="Proteomes" id="UP000193553">
    <property type="component" value="Unassembled WGS sequence"/>
</dbReference>
<reference evidence="1 2" key="1">
    <citation type="submission" date="2017-03" db="EMBL/GenBank/DDBJ databases">
        <title>Whole genome sequences of fourteen strains of Bradyrhizobium canariense and one strain of Bradyrhizobium japonicum isolated from Lupinus (Papilionoideae: Genisteae) species in Algeria.</title>
        <authorList>
            <person name="Crovadore J."/>
            <person name="Chekireb D."/>
            <person name="Brachmann A."/>
            <person name="Chablais R."/>
            <person name="Cochard B."/>
            <person name="Lefort F."/>
        </authorList>
    </citation>
    <scope>NUCLEOTIDE SEQUENCE [LARGE SCALE GENOMIC DNA]</scope>
    <source>
        <strain evidence="1 2">UBMA195</strain>
    </source>
</reference>
<dbReference type="EMBL" id="NAFI01000180">
    <property type="protein sequence ID" value="OSJ06191.1"/>
    <property type="molecule type" value="Genomic_DNA"/>
</dbReference>
<sequence>MRYKVFVVDSSQRVICAAKLDCVDEQAPRRRAEQMCGEHDVELWEGDRFIAVFRGATSNENRGDGAILNRRPVSRPS</sequence>
<protein>
    <submittedName>
        <fullName evidence="1">Uncharacterized protein</fullName>
    </submittedName>
</protein>
<dbReference type="AlphaFoldDB" id="A0A1X3FPS3"/>
<name>A0A1X3FPS3_9BRAD</name>
<evidence type="ECO:0000313" key="1">
    <source>
        <dbReference type="EMBL" id="OSJ06191.1"/>
    </source>
</evidence>
<organism evidence="1 2">
    <name type="scientific">Bradyrhizobium canariense</name>
    <dbReference type="NCBI Taxonomy" id="255045"/>
    <lineage>
        <taxon>Bacteria</taxon>
        <taxon>Pseudomonadati</taxon>
        <taxon>Pseudomonadota</taxon>
        <taxon>Alphaproteobacteria</taxon>
        <taxon>Hyphomicrobiales</taxon>
        <taxon>Nitrobacteraceae</taxon>
        <taxon>Bradyrhizobium</taxon>
    </lineage>
</organism>
<gene>
    <name evidence="1" type="ORF">BSZ18_23665</name>
</gene>